<dbReference type="Ensembl" id="ENSNBRT00000025981.1">
    <property type="protein sequence ID" value="ENSNBRP00000025320.1"/>
    <property type="gene ID" value="ENSNBRG00000019351.1"/>
</dbReference>
<dbReference type="STRING" id="32507.ENSNBRP00000025320"/>
<dbReference type="InterPro" id="IPR001304">
    <property type="entry name" value="C-type_lectin-like"/>
</dbReference>
<dbReference type="PROSITE" id="PS50041">
    <property type="entry name" value="C_TYPE_LECTIN_2"/>
    <property type="match status" value="1"/>
</dbReference>
<dbReference type="InterPro" id="IPR016187">
    <property type="entry name" value="CTDL_fold"/>
</dbReference>
<proteinExistence type="predicted"/>
<dbReference type="PANTHER" id="PTHR45784">
    <property type="entry name" value="C-TYPE LECTIN DOMAIN FAMILY 20 MEMBER A-RELATED"/>
    <property type="match status" value="1"/>
</dbReference>
<dbReference type="AlphaFoldDB" id="A0A3Q4HNZ5"/>
<feature type="transmembrane region" description="Helical" evidence="1">
    <location>
        <begin position="20"/>
        <end position="38"/>
    </location>
</feature>
<name>A0A3Q4HNZ5_NEOBR</name>
<keyword evidence="1" id="KW-1133">Transmembrane helix</keyword>
<dbReference type="GeneTree" id="ENSGT00940000177880"/>
<evidence type="ECO:0000313" key="3">
    <source>
        <dbReference type="Ensembl" id="ENSNBRP00000025320.1"/>
    </source>
</evidence>
<dbReference type="InterPro" id="IPR016186">
    <property type="entry name" value="C-type_lectin-like/link_sf"/>
</dbReference>
<dbReference type="Pfam" id="PF00059">
    <property type="entry name" value="Lectin_C"/>
    <property type="match status" value="1"/>
</dbReference>
<dbReference type="Proteomes" id="UP000261580">
    <property type="component" value="Unassembled WGS sequence"/>
</dbReference>
<sequence>LCRMLPFVVCSQVCYFSSPSLGVFSYFVILSGTFSKYVHINQKMDWRRAQIYCQQHYTDLAPVSNKRDNNELQQLASNVNDIIWIGLVRNSSDRTEWLWSGGGAPTMYFWAQGEPNDYYNREDYASTTITSTHPVPLLCHIKHLSTLKKYQLKKKKKKLCIVLVYYSHLITAK</sequence>
<protein>
    <recommendedName>
        <fullName evidence="2">C-type lectin domain-containing protein</fullName>
    </recommendedName>
</protein>
<reference evidence="3" key="1">
    <citation type="submission" date="2025-08" db="UniProtKB">
        <authorList>
            <consortium name="Ensembl"/>
        </authorList>
    </citation>
    <scope>IDENTIFICATION</scope>
</reference>
<keyword evidence="1" id="KW-0812">Transmembrane</keyword>
<evidence type="ECO:0000259" key="2">
    <source>
        <dbReference type="PROSITE" id="PS50041"/>
    </source>
</evidence>
<dbReference type="SMART" id="SM00034">
    <property type="entry name" value="CLECT"/>
    <property type="match status" value="1"/>
</dbReference>
<reference evidence="3" key="2">
    <citation type="submission" date="2025-09" db="UniProtKB">
        <authorList>
            <consortium name="Ensembl"/>
        </authorList>
    </citation>
    <scope>IDENTIFICATION</scope>
</reference>
<keyword evidence="4" id="KW-1185">Reference proteome</keyword>
<dbReference type="Gene3D" id="3.10.100.10">
    <property type="entry name" value="Mannose-Binding Protein A, subunit A"/>
    <property type="match status" value="1"/>
</dbReference>
<feature type="domain" description="C-type lectin" evidence="2">
    <location>
        <begin position="37"/>
        <end position="123"/>
    </location>
</feature>
<dbReference type="PANTHER" id="PTHR45784:SF3">
    <property type="entry name" value="C-TYPE LECTIN DOMAIN FAMILY 4 MEMBER K-LIKE-RELATED"/>
    <property type="match status" value="1"/>
</dbReference>
<evidence type="ECO:0000313" key="4">
    <source>
        <dbReference type="Proteomes" id="UP000261580"/>
    </source>
</evidence>
<accession>A0A3Q4HNZ5</accession>
<keyword evidence="1" id="KW-0472">Membrane</keyword>
<dbReference type="SUPFAM" id="SSF56436">
    <property type="entry name" value="C-type lectin-like"/>
    <property type="match status" value="1"/>
</dbReference>
<evidence type="ECO:0000256" key="1">
    <source>
        <dbReference type="SAM" id="Phobius"/>
    </source>
</evidence>
<organism evidence="3 4">
    <name type="scientific">Neolamprologus brichardi</name>
    <name type="common">Fairy cichlid</name>
    <name type="synonym">Lamprologus brichardi</name>
    <dbReference type="NCBI Taxonomy" id="32507"/>
    <lineage>
        <taxon>Eukaryota</taxon>
        <taxon>Metazoa</taxon>
        <taxon>Chordata</taxon>
        <taxon>Craniata</taxon>
        <taxon>Vertebrata</taxon>
        <taxon>Euteleostomi</taxon>
        <taxon>Actinopterygii</taxon>
        <taxon>Neopterygii</taxon>
        <taxon>Teleostei</taxon>
        <taxon>Neoteleostei</taxon>
        <taxon>Acanthomorphata</taxon>
        <taxon>Ovalentaria</taxon>
        <taxon>Cichlomorphae</taxon>
        <taxon>Cichliformes</taxon>
        <taxon>Cichlidae</taxon>
        <taxon>African cichlids</taxon>
        <taxon>Pseudocrenilabrinae</taxon>
        <taxon>Lamprologini</taxon>
        <taxon>Neolamprologus</taxon>
    </lineage>
</organism>